<accession>A0ACB8C7H0</accession>
<dbReference type="Proteomes" id="UP000821865">
    <property type="component" value="Chromosome 8"/>
</dbReference>
<dbReference type="EMBL" id="CM023477">
    <property type="protein sequence ID" value="KAH7936863.1"/>
    <property type="molecule type" value="Genomic_DNA"/>
</dbReference>
<reference evidence="1" key="1">
    <citation type="submission" date="2020-05" db="EMBL/GenBank/DDBJ databases">
        <title>Large-scale comparative analyses of tick genomes elucidate their genetic diversity and vector capacities.</title>
        <authorList>
            <person name="Jia N."/>
            <person name="Wang J."/>
            <person name="Shi W."/>
            <person name="Du L."/>
            <person name="Sun Y."/>
            <person name="Zhan W."/>
            <person name="Jiang J."/>
            <person name="Wang Q."/>
            <person name="Zhang B."/>
            <person name="Ji P."/>
            <person name="Sakyi L.B."/>
            <person name="Cui X."/>
            <person name="Yuan T."/>
            <person name="Jiang B."/>
            <person name="Yang W."/>
            <person name="Lam T.T.-Y."/>
            <person name="Chang Q."/>
            <person name="Ding S."/>
            <person name="Wang X."/>
            <person name="Zhu J."/>
            <person name="Ruan X."/>
            <person name="Zhao L."/>
            <person name="Wei J."/>
            <person name="Que T."/>
            <person name="Du C."/>
            <person name="Cheng J."/>
            <person name="Dai P."/>
            <person name="Han X."/>
            <person name="Huang E."/>
            <person name="Gao Y."/>
            <person name="Liu J."/>
            <person name="Shao H."/>
            <person name="Ye R."/>
            <person name="Li L."/>
            <person name="Wei W."/>
            <person name="Wang X."/>
            <person name="Wang C."/>
            <person name="Yang T."/>
            <person name="Huo Q."/>
            <person name="Li W."/>
            <person name="Guo W."/>
            <person name="Chen H."/>
            <person name="Zhou L."/>
            <person name="Ni X."/>
            <person name="Tian J."/>
            <person name="Zhou Y."/>
            <person name="Sheng Y."/>
            <person name="Liu T."/>
            <person name="Pan Y."/>
            <person name="Xia L."/>
            <person name="Li J."/>
            <person name="Zhao F."/>
            <person name="Cao W."/>
        </authorList>
    </citation>
    <scope>NUCLEOTIDE SEQUENCE</scope>
    <source>
        <strain evidence="1">Dsil-2018</strain>
    </source>
</reference>
<proteinExistence type="predicted"/>
<sequence length="295" mass="33551">MEPLTDAEADDYLKHLGVVRSGQVNREYLDALIRAHLERVTFENLDVVLGRNIPLGPNAVLSKVMRRRRGGYCFELNSLFGRLLMTLGYQVKLRAARFLLMMPDHLHAKTRLSHMTLLVELPDGVSCIADVGMGFVGVHRALLLQGDASPCRVRTSISGSVEISLPTKNAGWKVFYLVEPYDLTWQDFESIKWYLSTKPDCALRHMVVVGRRSPVDGCWLQLVDDRFIRWSPVDGIVEKRVMRDADEILELLQTTFALRLCPKDDVEALRFRLSEVLRSSKLAEIALDGMNLWPE</sequence>
<evidence type="ECO:0000313" key="2">
    <source>
        <dbReference type="Proteomes" id="UP000821865"/>
    </source>
</evidence>
<gene>
    <name evidence="1" type="ORF">HPB49_005885</name>
</gene>
<keyword evidence="2" id="KW-1185">Reference proteome</keyword>
<comment type="caution">
    <text evidence="1">The sequence shown here is derived from an EMBL/GenBank/DDBJ whole genome shotgun (WGS) entry which is preliminary data.</text>
</comment>
<evidence type="ECO:0000313" key="1">
    <source>
        <dbReference type="EMBL" id="KAH7936863.1"/>
    </source>
</evidence>
<name>A0ACB8C7H0_DERSI</name>
<protein>
    <submittedName>
        <fullName evidence="1">Uncharacterized protein</fullName>
    </submittedName>
</protein>
<organism evidence="1 2">
    <name type="scientific">Dermacentor silvarum</name>
    <name type="common">Tick</name>
    <dbReference type="NCBI Taxonomy" id="543639"/>
    <lineage>
        <taxon>Eukaryota</taxon>
        <taxon>Metazoa</taxon>
        <taxon>Ecdysozoa</taxon>
        <taxon>Arthropoda</taxon>
        <taxon>Chelicerata</taxon>
        <taxon>Arachnida</taxon>
        <taxon>Acari</taxon>
        <taxon>Parasitiformes</taxon>
        <taxon>Ixodida</taxon>
        <taxon>Ixodoidea</taxon>
        <taxon>Ixodidae</taxon>
        <taxon>Rhipicephalinae</taxon>
        <taxon>Dermacentor</taxon>
    </lineage>
</organism>